<dbReference type="AlphaFoldDB" id="A0A5B9AT55"/>
<organism evidence="3 4">
    <name type="scientific">Escherichia coli</name>
    <dbReference type="NCBI Taxonomy" id="562"/>
    <lineage>
        <taxon>Bacteria</taxon>
        <taxon>Pseudomonadati</taxon>
        <taxon>Pseudomonadota</taxon>
        <taxon>Gammaproteobacteria</taxon>
        <taxon>Enterobacterales</taxon>
        <taxon>Enterobacteriaceae</taxon>
        <taxon>Escherichia</taxon>
    </lineage>
</organism>
<accession>A0A5B9AT55</accession>
<reference evidence="3 4" key="2">
    <citation type="submission" date="2019-08" db="EMBL/GenBank/DDBJ databases">
        <authorList>
            <person name="Chen F.-J."/>
            <person name="Wu H.-C."/>
            <person name="Liao Y.-C."/>
            <person name="Kuo S.-C."/>
        </authorList>
    </citation>
    <scope>NUCLEOTIDE SEQUENCE [LARGE SCALE GENOMIC DNA]</scope>
    <source>
        <strain evidence="3 4">NCYU-26-73</strain>
        <plasmid evidence="4">pncyu-26-73-4</plasmid>
    </source>
</reference>
<dbReference type="EMBL" id="CP042619">
    <property type="protein sequence ID" value="QED76442.1"/>
    <property type="molecule type" value="Genomic_DNA"/>
</dbReference>
<keyword evidence="1" id="KW-0238">DNA-binding</keyword>
<dbReference type="SUPFAM" id="SSF46894">
    <property type="entry name" value="C-terminal effector domain of the bipartite response regulators"/>
    <property type="match status" value="1"/>
</dbReference>
<sequence length="109" mass="12704">MGGIMHNEINFKYQEGRLSIHSDKSTGSNFWLYPPLCLTHKELQILYCILQGKSVNDIAEYRNRSSKTIWGQKKHIYLKLGIQSDVTIYRDLMQKGIILFEKQKQITIG</sequence>
<dbReference type="PRINTS" id="PR00038">
    <property type="entry name" value="HTHLUXR"/>
</dbReference>
<geneLocation type="plasmid" evidence="4">
    <name>pncyu-26-73-4</name>
</geneLocation>
<name>A0A5B9AT55_ECOLX</name>
<reference evidence="3 4" key="1">
    <citation type="submission" date="2019-08" db="EMBL/GenBank/DDBJ databases">
        <title>Plasmid- and chromosome-located mcr-3 in mcr-1-positive Escherichia coli from diseased swine, Taiwan.</title>
        <authorList>
            <person name="Hsu C.-Y."/>
            <person name="Huang W.-C."/>
            <person name="Lauderdale T.-L."/>
        </authorList>
    </citation>
    <scope>NUCLEOTIDE SEQUENCE [LARGE SCALE GENOMIC DNA]</scope>
    <source>
        <strain evidence="3 4">NCYU-26-73</strain>
        <plasmid evidence="4">pncyu-26-73-4</plasmid>
    </source>
</reference>
<evidence type="ECO:0000256" key="1">
    <source>
        <dbReference type="ARBA" id="ARBA00023125"/>
    </source>
</evidence>
<evidence type="ECO:0000313" key="3">
    <source>
        <dbReference type="EMBL" id="QED76442.1"/>
    </source>
</evidence>
<evidence type="ECO:0000313" key="4">
    <source>
        <dbReference type="Proteomes" id="UP000321299"/>
    </source>
</evidence>
<dbReference type="PROSITE" id="PS50043">
    <property type="entry name" value="HTH_LUXR_2"/>
    <property type="match status" value="1"/>
</dbReference>
<dbReference type="GO" id="GO:0006355">
    <property type="term" value="P:regulation of DNA-templated transcription"/>
    <property type="evidence" value="ECO:0007669"/>
    <property type="project" value="InterPro"/>
</dbReference>
<protein>
    <submittedName>
        <fullName evidence="3">Helix-turn-helix transcriptional regulator</fullName>
    </submittedName>
</protein>
<keyword evidence="3" id="KW-0614">Plasmid</keyword>
<proteinExistence type="predicted"/>
<dbReference type="Pfam" id="PF00196">
    <property type="entry name" value="GerE"/>
    <property type="match status" value="1"/>
</dbReference>
<dbReference type="CDD" id="cd06170">
    <property type="entry name" value="LuxR_C_like"/>
    <property type="match status" value="1"/>
</dbReference>
<dbReference type="SMART" id="SM00421">
    <property type="entry name" value="HTH_LUXR"/>
    <property type="match status" value="1"/>
</dbReference>
<evidence type="ECO:0000259" key="2">
    <source>
        <dbReference type="PROSITE" id="PS50043"/>
    </source>
</evidence>
<gene>
    <name evidence="3" type="ORF">FTV93_28430</name>
</gene>
<dbReference type="GO" id="GO:0003677">
    <property type="term" value="F:DNA binding"/>
    <property type="evidence" value="ECO:0007669"/>
    <property type="project" value="UniProtKB-KW"/>
</dbReference>
<dbReference type="InterPro" id="IPR016032">
    <property type="entry name" value="Sig_transdc_resp-reg_C-effctor"/>
</dbReference>
<dbReference type="Proteomes" id="UP000321299">
    <property type="component" value="Plasmid pNCYU-26-73-4"/>
</dbReference>
<feature type="domain" description="HTH luxR-type" evidence="2">
    <location>
        <begin position="31"/>
        <end position="96"/>
    </location>
</feature>
<dbReference type="Gene3D" id="1.10.10.10">
    <property type="entry name" value="Winged helix-like DNA-binding domain superfamily/Winged helix DNA-binding domain"/>
    <property type="match status" value="1"/>
</dbReference>
<dbReference type="InterPro" id="IPR000792">
    <property type="entry name" value="Tscrpt_reg_LuxR_C"/>
</dbReference>
<dbReference type="InterPro" id="IPR036388">
    <property type="entry name" value="WH-like_DNA-bd_sf"/>
</dbReference>